<organism evidence="2 3">
    <name type="scientific">Rhododendron griersonianum</name>
    <dbReference type="NCBI Taxonomy" id="479676"/>
    <lineage>
        <taxon>Eukaryota</taxon>
        <taxon>Viridiplantae</taxon>
        <taxon>Streptophyta</taxon>
        <taxon>Embryophyta</taxon>
        <taxon>Tracheophyta</taxon>
        <taxon>Spermatophyta</taxon>
        <taxon>Magnoliopsida</taxon>
        <taxon>eudicotyledons</taxon>
        <taxon>Gunneridae</taxon>
        <taxon>Pentapetalae</taxon>
        <taxon>asterids</taxon>
        <taxon>Ericales</taxon>
        <taxon>Ericaceae</taxon>
        <taxon>Ericoideae</taxon>
        <taxon>Rhodoreae</taxon>
        <taxon>Rhododendron</taxon>
    </lineage>
</organism>
<dbReference type="Proteomes" id="UP000823749">
    <property type="component" value="Chromosome 10"/>
</dbReference>
<dbReference type="FunFam" id="3.40.30.10:FF:000213">
    <property type="entry name" value="APD1p protein"/>
    <property type="match status" value="1"/>
</dbReference>
<dbReference type="PANTHER" id="PTHR31902:SF10">
    <property type="entry name" value="SUCRASE_FERREDOXIN-LIKE FAMILY PROTEIN"/>
    <property type="match status" value="1"/>
</dbReference>
<accession>A0AAV6IH62</accession>
<dbReference type="AlphaFoldDB" id="A0AAV6IH62"/>
<evidence type="ECO:0000313" key="2">
    <source>
        <dbReference type="EMBL" id="KAG5527195.1"/>
    </source>
</evidence>
<gene>
    <name evidence="2" type="ORF">RHGRI_028183</name>
</gene>
<dbReference type="InterPro" id="IPR036249">
    <property type="entry name" value="Thioredoxin-like_sf"/>
</dbReference>
<comment type="caution">
    <text evidence="2">The sequence shown here is derived from an EMBL/GenBank/DDBJ whole genome shotgun (WGS) entry which is preliminary data.</text>
</comment>
<proteinExistence type="predicted"/>
<sequence length="666" mass="73793">MRSAHPTRFLTLAHSHFSLSSSHFRFLSSFHSLPATTLSPLLSLSSMAEAVDNSDTITNSLSSSSAADDVEFGFKRPEMYKEKLAGTVDPPFDRHVFLCYGSYDSWPSRVESSDSDPLPKLLSGALKTRKNEIGVKTRLTVCEGREGTEFSDGDVLIFPEMIKYRGLKDSDVDSFVEDVIVSGKPWASGVPEVLAGSHVFVCAHANRDKRCGVCGPVLIEKFEEEIETRGLKDQVFVSACSHIGGHKYAGNIIIFSPDAEGKIAGHWYGYVTPDDVPEMLDQHIGKGEIIDRLWRGQMSVYVEPAEKAKEQKIPNGKDEKSKKKHKGEKKVQVENGVVASCCQGANGVSCCQDGSSVAKETAEVKGKKGLGKCSSWMGKWEQSEVLTAVGVVGAVATIAVAYSFYRRCFHSYVDENGLLDIDLDGLKARILYLFNLSPDDNLVLTYIDEDNDNVALVDEEDFYYAIEQCLNPMMITARLDYHKRMRAGEETGRSSRHSLSSIYTCFEEFLKYVPKPLQGRTSEPFDNLMNGDASSNPEFSHIVECLAKLKSGCQTIGASEIDRKASEFLETSKDTFSTPKKSLGDESIAPIQKSYQKELNKGNINRNASTLRLDPASIHGAVKGFPKHDPIQQSPDQGSSDIEWIVHNYVKRRNHMKAQQRAKCRV</sequence>
<evidence type="ECO:0000256" key="1">
    <source>
        <dbReference type="SAM" id="MobiDB-lite"/>
    </source>
</evidence>
<evidence type="ECO:0000313" key="3">
    <source>
        <dbReference type="Proteomes" id="UP000823749"/>
    </source>
</evidence>
<dbReference type="EMBL" id="JACTNZ010000010">
    <property type="protein sequence ID" value="KAG5527195.1"/>
    <property type="molecule type" value="Genomic_DNA"/>
</dbReference>
<dbReference type="PANTHER" id="PTHR31902">
    <property type="entry name" value="ACTIN PATCHES DISTAL PROTEIN 1"/>
    <property type="match status" value="1"/>
</dbReference>
<dbReference type="Gene3D" id="3.10.20.90">
    <property type="entry name" value="Phosphatidylinositol 3-kinase Catalytic Subunit, Chain A, domain 1"/>
    <property type="match status" value="1"/>
</dbReference>
<feature type="region of interest" description="Disordered" evidence="1">
    <location>
        <begin position="305"/>
        <end position="329"/>
    </location>
</feature>
<keyword evidence="3" id="KW-1185">Reference proteome</keyword>
<feature type="compositionally biased region" description="Basic and acidic residues" evidence="1">
    <location>
        <begin position="305"/>
        <end position="321"/>
    </location>
</feature>
<name>A0AAV6IH62_9ERIC</name>
<dbReference type="CDD" id="cd03062">
    <property type="entry name" value="TRX_Fd_Sucrase"/>
    <property type="match status" value="1"/>
</dbReference>
<dbReference type="SUPFAM" id="SSF54277">
    <property type="entry name" value="CAD &amp; PB1 domains"/>
    <property type="match status" value="1"/>
</dbReference>
<protein>
    <submittedName>
        <fullName evidence="2">Uncharacterized protein</fullName>
    </submittedName>
</protein>
<reference evidence="2" key="1">
    <citation type="submission" date="2020-08" db="EMBL/GenBank/DDBJ databases">
        <title>Plant Genome Project.</title>
        <authorList>
            <person name="Zhang R.-G."/>
        </authorList>
    </citation>
    <scope>NUCLEOTIDE SEQUENCE</scope>
    <source>
        <strain evidence="2">WSP0</strain>
        <tissue evidence="2">Leaf</tissue>
    </source>
</reference>
<dbReference type="SUPFAM" id="SSF52833">
    <property type="entry name" value="Thioredoxin-like"/>
    <property type="match status" value="1"/>
</dbReference>
<dbReference type="Pfam" id="PF06999">
    <property type="entry name" value="Suc_Fer-like"/>
    <property type="match status" value="1"/>
</dbReference>
<dbReference type="Gene3D" id="3.40.30.10">
    <property type="entry name" value="Glutaredoxin"/>
    <property type="match status" value="2"/>
</dbReference>
<dbReference type="InterPro" id="IPR009737">
    <property type="entry name" value="Aim32/Apd1-like"/>
</dbReference>